<feature type="coiled-coil region" evidence="13">
    <location>
        <begin position="197"/>
        <end position="224"/>
    </location>
</feature>
<evidence type="ECO:0000256" key="1">
    <source>
        <dbReference type="ARBA" id="ARBA00004123"/>
    </source>
</evidence>
<dbReference type="GO" id="GO:0010604">
    <property type="term" value="P:positive regulation of macromolecule metabolic process"/>
    <property type="evidence" value="ECO:0007669"/>
    <property type="project" value="UniProtKB-ARBA"/>
</dbReference>
<evidence type="ECO:0000256" key="4">
    <source>
        <dbReference type="ARBA" id="ARBA00022490"/>
    </source>
</evidence>
<evidence type="ECO:0000256" key="2">
    <source>
        <dbReference type="ARBA" id="ARBA00004496"/>
    </source>
</evidence>
<dbReference type="GO" id="GO:0006357">
    <property type="term" value="P:regulation of transcription by RNA polymerase II"/>
    <property type="evidence" value="ECO:0007669"/>
    <property type="project" value="TreeGrafter"/>
</dbReference>
<keyword evidence="3" id="KW-0488">Methylation</keyword>
<sequence length="571" mass="65481">MDSKGPYRIYDPGGNDSQTKEDNISYQQLLEENSVLRERMKGLKSLGDLLEESQTEASKLRKRVEELVRDNEALKSSTSGFTSSVCVGTPVQTDTQGHRKHHGHPTSVRPDPCEGLTTKSVQPETTVSTRDKSVASASVVPLPQENMELASQLQRLESSFSVFAEESNPNQLLAHLGRMAVEFHHLSSKVQKNEQRTSLLQTLCEQLRRENSELRRKMEEDLQYRNRDLEQLRLLEKQRRDVLEVNKQWDVQWNAMKAQFEQKITDLRQRLADSQKAVLELEAEREQRQRDYDKKLLLAKSKIDNVQGEKECLTSETCELKQKVRYLQDQLLPLTKQREYQEKEIQRLNRALEEALNLHSPTSGAGMNLGEGVLNLRQQELHTQIAVLKEQVKIFEEDFRKERSDRERMNEEKEDLRRQVERLQGQMTNLTNQLHQAQNECQRERAERCKLERLQMQHNKQGQPERRTSDPTSGSANGPLSPPYCGPFVQVGHQGLEGWPIHFPPRMPTLSAAPGRDFQPVNPGFPWQSSFPQPRGSRGQADPARAPPENAETGAAGFGKRERQNVDPGKH</sequence>
<name>A0A4W4EQT1_ELEEL</name>
<dbReference type="GO" id="GO:0005634">
    <property type="term" value="C:nucleus"/>
    <property type="evidence" value="ECO:0007669"/>
    <property type="project" value="UniProtKB-SubCell"/>
</dbReference>
<evidence type="ECO:0000259" key="15">
    <source>
        <dbReference type="Pfam" id="PF16516"/>
    </source>
</evidence>
<feature type="region of interest" description="Disordered" evidence="14">
    <location>
        <begin position="456"/>
        <end position="489"/>
    </location>
</feature>
<feature type="compositionally biased region" description="Polar residues" evidence="14">
    <location>
        <begin position="117"/>
        <end position="128"/>
    </location>
</feature>
<accession>A0A4W4EQT1</accession>
<feature type="compositionally biased region" description="Basic and acidic residues" evidence="14">
    <location>
        <begin position="559"/>
        <end position="571"/>
    </location>
</feature>
<dbReference type="GO" id="GO:0043124">
    <property type="term" value="P:negative regulation of canonical NF-kappaB signal transduction"/>
    <property type="evidence" value="ECO:0007669"/>
    <property type="project" value="UniProtKB-ARBA"/>
</dbReference>
<proteinExistence type="predicted"/>
<keyword evidence="6 13" id="KW-0175">Coiled coil</keyword>
<keyword evidence="8" id="KW-0539">Nucleus</keyword>
<evidence type="ECO:0000256" key="5">
    <source>
        <dbReference type="ARBA" id="ARBA00022553"/>
    </source>
</evidence>
<reference evidence="16" key="4">
    <citation type="submission" date="2025-08" db="UniProtKB">
        <authorList>
            <consortium name="Ensembl"/>
        </authorList>
    </citation>
    <scope>IDENTIFICATION</scope>
</reference>
<evidence type="ECO:0000256" key="8">
    <source>
        <dbReference type="ARBA" id="ARBA00023242"/>
    </source>
</evidence>
<evidence type="ECO:0000256" key="13">
    <source>
        <dbReference type="SAM" id="Coils"/>
    </source>
</evidence>
<reference evidence="17" key="1">
    <citation type="journal article" date="2014" name="Science">
        <title>Nonhuman genetics. Genomic basis for the convergent evolution of electric organs.</title>
        <authorList>
            <person name="Gallant J.R."/>
            <person name="Traeger L.L."/>
            <person name="Volkening J.D."/>
            <person name="Moffett H."/>
            <person name="Chen P.H."/>
            <person name="Novina C.D."/>
            <person name="Phillips G.N.Jr."/>
            <person name="Anand R."/>
            <person name="Wells G.B."/>
            <person name="Pinch M."/>
            <person name="Guth R."/>
            <person name="Unguez G.A."/>
            <person name="Albert J.S."/>
            <person name="Zakon H.H."/>
            <person name="Samanta M.P."/>
            <person name="Sussman M.R."/>
        </authorList>
    </citation>
    <scope>NUCLEOTIDE SEQUENCE [LARGE SCALE GENOMIC DNA]</scope>
</reference>
<dbReference type="GO" id="GO:0006954">
    <property type="term" value="P:inflammatory response"/>
    <property type="evidence" value="ECO:0007669"/>
    <property type="project" value="UniProtKB-KW"/>
</dbReference>
<reference evidence="17" key="2">
    <citation type="journal article" date="2017" name="Sci. Adv.">
        <title>A tail of two voltages: Proteomic comparison of the three electric organs of the electric eel.</title>
        <authorList>
            <person name="Traeger L.L."/>
            <person name="Sabat G."/>
            <person name="Barrett-Wilt G.A."/>
            <person name="Wells G.B."/>
            <person name="Sussman M.R."/>
        </authorList>
    </citation>
    <scope>NUCLEOTIDE SEQUENCE [LARGE SCALE GENOMIC DNA]</scope>
</reference>
<gene>
    <name evidence="16" type="primary">TNIP1</name>
</gene>
<evidence type="ECO:0000313" key="16">
    <source>
        <dbReference type="Ensembl" id="ENSEEEP00000013493.2"/>
    </source>
</evidence>
<comment type="subcellular location">
    <subcellularLocation>
        <location evidence="2">Cytoplasm</location>
    </subcellularLocation>
    <subcellularLocation>
        <location evidence="1">Nucleus</location>
    </subcellularLocation>
</comment>
<dbReference type="Proteomes" id="UP000314983">
    <property type="component" value="Chromosome 2"/>
</dbReference>
<dbReference type="Pfam" id="PF16516">
    <property type="entry name" value="CC2-LZ"/>
    <property type="match status" value="1"/>
</dbReference>
<dbReference type="GO" id="GO:0005737">
    <property type="term" value="C:cytoplasm"/>
    <property type="evidence" value="ECO:0007669"/>
    <property type="project" value="UniProtKB-SubCell"/>
</dbReference>
<evidence type="ECO:0000256" key="10">
    <source>
        <dbReference type="ARBA" id="ARBA00075165"/>
    </source>
</evidence>
<dbReference type="InterPro" id="IPR032419">
    <property type="entry name" value="CC2-LZ_dom"/>
</dbReference>
<evidence type="ECO:0000256" key="3">
    <source>
        <dbReference type="ARBA" id="ARBA00022481"/>
    </source>
</evidence>
<evidence type="ECO:0000256" key="9">
    <source>
        <dbReference type="ARBA" id="ARBA00073021"/>
    </source>
</evidence>
<feature type="coiled-coil region" evidence="13">
    <location>
        <begin position="257"/>
        <end position="291"/>
    </location>
</feature>
<feature type="region of interest" description="Disordered" evidence="14">
    <location>
        <begin position="1"/>
        <end position="21"/>
    </location>
</feature>
<evidence type="ECO:0000256" key="11">
    <source>
        <dbReference type="ARBA" id="ARBA00079468"/>
    </source>
</evidence>
<dbReference type="GO" id="GO:0071222">
    <property type="term" value="P:cellular response to lipopolysaccharide"/>
    <property type="evidence" value="ECO:0007669"/>
    <property type="project" value="TreeGrafter"/>
</dbReference>
<evidence type="ECO:0000313" key="17">
    <source>
        <dbReference type="Proteomes" id="UP000314983"/>
    </source>
</evidence>
<dbReference type="FunFam" id="1.20.5.990:FF:000001">
    <property type="entry name" value="TNFAIP3 interacting protein 1"/>
    <property type="match status" value="1"/>
</dbReference>
<keyword evidence="17" id="KW-1185">Reference proteome</keyword>
<evidence type="ECO:0000256" key="14">
    <source>
        <dbReference type="SAM" id="MobiDB-lite"/>
    </source>
</evidence>
<feature type="region of interest" description="Disordered" evidence="14">
    <location>
        <begin position="93"/>
        <end position="132"/>
    </location>
</feature>
<reference evidence="16" key="3">
    <citation type="submission" date="2020-05" db="EMBL/GenBank/DDBJ databases">
        <title>Electrophorus electricus (electric eel) genome, fEleEle1, primary haplotype.</title>
        <authorList>
            <person name="Myers G."/>
            <person name="Meyer A."/>
            <person name="Fedrigo O."/>
            <person name="Formenti G."/>
            <person name="Rhie A."/>
            <person name="Tracey A."/>
            <person name="Sims Y."/>
            <person name="Jarvis E.D."/>
        </authorList>
    </citation>
    <scope>NUCLEOTIDE SEQUENCE [LARGE SCALE GENOMIC DNA]</scope>
</reference>
<feature type="domain" description="NF-kappa-B essential modulator NEMO CC2-LZ" evidence="15">
    <location>
        <begin position="336"/>
        <end position="430"/>
    </location>
</feature>
<keyword evidence="7" id="KW-0395">Inflammatory response</keyword>
<feature type="coiled-coil region" evidence="13">
    <location>
        <begin position="26"/>
        <end position="77"/>
    </location>
</feature>
<dbReference type="PANTHER" id="PTHR31882">
    <property type="entry name" value="TNFAIP3-INTERACTING PROTEIN COILED COIL FAMILY MEMBER"/>
    <property type="match status" value="1"/>
</dbReference>
<evidence type="ECO:0000256" key="6">
    <source>
        <dbReference type="ARBA" id="ARBA00023054"/>
    </source>
</evidence>
<reference evidence="16" key="5">
    <citation type="submission" date="2025-09" db="UniProtKB">
        <authorList>
            <consortium name="Ensembl"/>
        </authorList>
    </citation>
    <scope>IDENTIFICATION</scope>
</reference>
<feature type="region of interest" description="Disordered" evidence="14">
    <location>
        <begin position="510"/>
        <end position="571"/>
    </location>
</feature>
<feature type="coiled-coil region" evidence="13">
    <location>
        <begin position="338"/>
        <end position="447"/>
    </location>
</feature>
<dbReference type="PANTHER" id="PTHR31882:SF3">
    <property type="entry name" value="TNFAIP3-INTERACTING PROTEIN 1"/>
    <property type="match status" value="1"/>
</dbReference>
<dbReference type="AlphaFoldDB" id="A0A4W4EQT1"/>
<dbReference type="Ensembl" id="ENSEEET00000013659.2">
    <property type="protein sequence ID" value="ENSEEEP00000013493.2"/>
    <property type="gene ID" value="ENSEEEG00000006748.2"/>
</dbReference>
<dbReference type="GeneTree" id="ENSGT00510000046908"/>
<protein>
    <recommendedName>
        <fullName evidence="9">TNFAIP3-interacting protein 1</fullName>
    </recommendedName>
    <alternativeName>
        <fullName evidence="11">A20-binding inhibitor of NF-kappa-B activation 1</fullName>
    </alternativeName>
    <alternativeName>
        <fullName evidence="12">Nef-associated factor 1</fullName>
    </alternativeName>
    <alternativeName>
        <fullName evidence="10">Virion-associated nuclear shuttling protein</fullName>
    </alternativeName>
</protein>
<evidence type="ECO:0000256" key="12">
    <source>
        <dbReference type="ARBA" id="ARBA00081786"/>
    </source>
</evidence>
<organism evidence="16 17">
    <name type="scientific">Electrophorus electricus</name>
    <name type="common">Electric eel</name>
    <name type="synonym">Gymnotus electricus</name>
    <dbReference type="NCBI Taxonomy" id="8005"/>
    <lineage>
        <taxon>Eukaryota</taxon>
        <taxon>Metazoa</taxon>
        <taxon>Chordata</taxon>
        <taxon>Craniata</taxon>
        <taxon>Vertebrata</taxon>
        <taxon>Euteleostomi</taxon>
        <taxon>Actinopterygii</taxon>
        <taxon>Neopterygii</taxon>
        <taxon>Teleostei</taxon>
        <taxon>Ostariophysi</taxon>
        <taxon>Gymnotiformes</taxon>
        <taxon>Gymnotoidei</taxon>
        <taxon>Gymnotidae</taxon>
        <taxon>Electrophorus</taxon>
    </lineage>
</organism>
<evidence type="ECO:0000256" key="7">
    <source>
        <dbReference type="ARBA" id="ARBA00023198"/>
    </source>
</evidence>
<dbReference type="Gene3D" id="1.20.5.990">
    <property type="entry name" value="Nemo cc2-lz domain - 1d5 darpin complex"/>
    <property type="match status" value="1"/>
</dbReference>
<keyword evidence="5" id="KW-0597">Phosphoprotein</keyword>
<keyword evidence="4" id="KW-0963">Cytoplasm</keyword>